<evidence type="ECO:0000256" key="3">
    <source>
        <dbReference type="ARBA" id="ARBA00023163"/>
    </source>
</evidence>
<organism evidence="5 6">
    <name type="scientific">Spirilliplanes yamanashiensis</name>
    <dbReference type="NCBI Taxonomy" id="42233"/>
    <lineage>
        <taxon>Bacteria</taxon>
        <taxon>Bacillati</taxon>
        <taxon>Actinomycetota</taxon>
        <taxon>Actinomycetes</taxon>
        <taxon>Micromonosporales</taxon>
        <taxon>Micromonosporaceae</taxon>
        <taxon>Spirilliplanes</taxon>
    </lineage>
</organism>
<sequence>MGGGMVDEYMRGTPAPPLRPHVAWYTGYRQRGVPPATHRGLPSPYLTLILTLDDPLVMRAHPDPLDRPGSYTGLVGGLHTRPALIAHDGRQSGVQVALRPLGCRALLGLPAGELAHADVDAADVLGPAVAEVRQRLLAAADWPARFAVLDAALTARLRDAAVRPEVAYAWRVIERGRGTVPVAAIAARTGWSARHLAGRFRAEVGLSPKTAAMVARFDRARRMPGPLAAVAAACGYADQAHLARDVRAFAGVPLSVLRAEEFPFVQAMAAGAADDGEHDH</sequence>
<dbReference type="PANTHER" id="PTHR46796">
    <property type="entry name" value="HTH-TYPE TRANSCRIPTIONAL ACTIVATOR RHAS-RELATED"/>
    <property type="match status" value="1"/>
</dbReference>
<evidence type="ECO:0000256" key="1">
    <source>
        <dbReference type="ARBA" id="ARBA00023015"/>
    </source>
</evidence>
<keyword evidence="1" id="KW-0805">Transcription regulation</keyword>
<dbReference type="RefSeq" id="WP_239107774.1">
    <property type="nucleotide sequence ID" value="NZ_BAAAGJ010000011.1"/>
</dbReference>
<evidence type="ECO:0000313" key="5">
    <source>
        <dbReference type="EMBL" id="GIJ05174.1"/>
    </source>
</evidence>
<dbReference type="InterPro" id="IPR046532">
    <property type="entry name" value="DUF6597"/>
</dbReference>
<dbReference type="Pfam" id="PF20240">
    <property type="entry name" value="DUF6597"/>
    <property type="match status" value="1"/>
</dbReference>
<dbReference type="Gene3D" id="1.10.10.60">
    <property type="entry name" value="Homeodomain-like"/>
    <property type="match status" value="1"/>
</dbReference>
<dbReference type="InterPro" id="IPR018060">
    <property type="entry name" value="HTH_AraC"/>
</dbReference>
<dbReference type="AlphaFoldDB" id="A0A8J4DLE8"/>
<evidence type="ECO:0000256" key="2">
    <source>
        <dbReference type="ARBA" id="ARBA00023125"/>
    </source>
</evidence>
<evidence type="ECO:0000313" key="6">
    <source>
        <dbReference type="Proteomes" id="UP000652013"/>
    </source>
</evidence>
<dbReference type="PROSITE" id="PS01124">
    <property type="entry name" value="HTH_ARAC_FAMILY_2"/>
    <property type="match status" value="1"/>
</dbReference>
<accession>A0A8J4DLE8</accession>
<keyword evidence="6" id="KW-1185">Reference proteome</keyword>
<keyword evidence="3" id="KW-0804">Transcription</keyword>
<dbReference type="InterPro" id="IPR050204">
    <property type="entry name" value="AraC_XylS_family_regulators"/>
</dbReference>
<comment type="caution">
    <text evidence="5">The sequence shown here is derived from an EMBL/GenBank/DDBJ whole genome shotgun (WGS) entry which is preliminary data.</text>
</comment>
<dbReference type="GO" id="GO:0003700">
    <property type="term" value="F:DNA-binding transcription factor activity"/>
    <property type="evidence" value="ECO:0007669"/>
    <property type="project" value="InterPro"/>
</dbReference>
<name>A0A8J4DLE8_9ACTN</name>
<keyword evidence="2" id="KW-0238">DNA-binding</keyword>
<feature type="domain" description="HTH araC/xylS-type" evidence="4">
    <location>
        <begin position="163"/>
        <end position="260"/>
    </location>
</feature>
<proteinExistence type="predicted"/>
<protein>
    <submittedName>
        <fullName evidence="5">AraC family transcriptional regulator</fullName>
    </submittedName>
</protein>
<gene>
    <name evidence="5" type="ORF">Sya03_45260</name>
</gene>
<reference evidence="5" key="1">
    <citation type="submission" date="2021-01" db="EMBL/GenBank/DDBJ databases">
        <title>Whole genome shotgun sequence of Spirilliplanes yamanashiensis NBRC 15828.</title>
        <authorList>
            <person name="Komaki H."/>
            <person name="Tamura T."/>
        </authorList>
    </citation>
    <scope>NUCLEOTIDE SEQUENCE</scope>
    <source>
        <strain evidence="5">NBRC 15828</strain>
    </source>
</reference>
<dbReference type="GO" id="GO:0043565">
    <property type="term" value="F:sequence-specific DNA binding"/>
    <property type="evidence" value="ECO:0007669"/>
    <property type="project" value="InterPro"/>
</dbReference>
<dbReference type="SMART" id="SM00342">
    <property type="entry name" value="HTH_ARAC"/>
    <property type="match status" value="1"/>
</dbReference>
<dbReference type="EMBL" id="BOOY01000032">
    <property type="protein sequence ID" value="GIJ05174.1"/>
    <property type="molecule type" value="Genomic_DNA"/>
</dbReference>
<dbReference type="PANTHER" id="PTHR46796:SF15">
    <property type="entry name" value="BLL1074 PROTEIN"/>
    <property type="match status" value="1"/>
</dbReference>
<dbReference type="Proteomes" id="UP000652013">
    <property type="component" value="Unassembled WGS sequence"/>
</dbReference>
<evidence type="ECO:0000259" key="4">
    <source>
        <dbReference type="PROSITE" id="PS01124"/>
    </source>
</evidence>
<dbReference type="Pfam" id="PF12833">
    <property type="entry name" value="HTH_18"/>
    <property type="match status" value="1"/>
</dbReference>